<dbReference type="EMBL" id="CAWUHD010000040">
    <property type="protein sequence ID" value="CAK7221499.1"/>
    <property type="molecule type" value="Genomic_DNA"/>
</dbReference>
<gene>
    <name evidence="3" type="ORF">SEUCBS140593_004590</name>
</gene>
<organism evidence="3 4">
    <name type="scientific">Sporothrix eucalyptigena</name>
    <dbReference type="NCBI Taxonomy" id="1812306"/>
    <lineage>
        <taxon>Eukaryota</taxon>
        <taxon>Fungi</taxon>
        <taxon>Dikarya</taxon>
        <taxon>Ascomycota</taxon>
        <taxon>Pezizomycotina</taxon>
        <taxon>Sordariomycetes</taxon>
        <taxon>Sordariomycetidae</taxon>
        <taxon>Ophiostomatales</taxon>
        <taxon>Ophiostomataceae</taxon>
        <taxon>Sporothrix</taxon>
    </lineage>
</organism>
<keyword evidence="2" id="KW-0732">Signal</keyword>
<keyword evidence="4" id="KW-1185">Reference proteome</keyword>
<feature type="transmembrane region" description="Helical" evidence="1">
    <location>
        <begin position="174"/>
        <end position="192"/>
    </location>
</feature>
<evidence type="ECO:0000313" key="3">
    <source>
        <dbReference type="EMBL" id="CAK7221499.1"/>
    </source>
</evidence>
<evidence type="ECO:0008006" key="5">
    <source>
        <dbReference type="Google" id="ProtNLM"/>
    </source>
</evidence>
<evidence type="ECO:0000256" key="1">
    <source>
        <dbReference type="SAM" id="Phobius"/>
    </source>
</evidence>
<feature type="chain" id="PRO_5046611850" description="Integral membrane protein" evidence="2">
    <location>
        <begin position="18"/>
        <end position="195"/>
    </location>
</feature>
<keyword evidence="1" id="KW-1133">Transmembrane helix</keyword>
<evidence type="ECO:0000313" key="4">
    <source>
        <dbReference type="Proteomes" id="UP001642482"/>
    </source>
</evidence>
<sequence>MAYGLLLLRSAPMVLSAAAVQFDYSQYLFLRPFLDLPADHQKDKAKPTKEESNDEGRTLVNTLLGHFVHRQFPAGLAAILVLYPLTWVVAGANLALGRASATAAGRTALIPAARYLYTAGLVFSIGHMVFGPRAKDLMETIGALGDKATVKRDDKEDNLTLLQQWLRLHLTRTFVADVPGWLCFTAAFLLSARLR</sequence>
<reference evidence="3 4" key="1">
    <citation type="submission" date="2024-01" db="EMBL/GenBank/DDBJ databases">
        <authorList>
            <person name="Allen C."/>
            <person name="Tagirdzhanova G."/>
        </authorList>
    </citation>
    <scope>NUCLEOTIDE SEQUENCE [LARGE SCALE GENOMIC DNA]</scope>
</reference>
<keyword evidence="1" id="KW-0812">Transmembrane</keyword>
<feature type="transmembrane region" description="Helical" evidence="1">
    <location>
        <begin position="72"/>
        <end position="96"/>
    </location>
</feature>
<feature type="signal peptide" evidence="2">
    <location>
        <begin position="1"/>
        <end position="17"/>
    </location>
</feature>
<keyword evidence="1" id="KW-0472">Membrane</keyword>
<evidence type="ECO:0000256" key="2">
    <source>
        <dbReference type="SAM" id="SignalP"/>
    </source>
</evidence>
<protein>
    <recommendedName>
        <fullName evidence="5">Integral membrane protein</fullName>
    </recommendedName>
</protein>
<dbReference type="Proteomes" id="UP001642482">
    <property type="component" value="Unassembled WGS sequence"/>
</dbReference>
<feature type="transmembrane region" description="Helical" evidence="1">
    <location>
        <begin position="108"/>
        <end position="130"/>
    </location>
</feature>
<proteinExistence type="predicted"/>
<comment type="caution">
    <text evidence="3">The sequence shown here is derived from an EMBL/GenBank/DDBJ whole genome shotgun (WGS) entry which is preliminary data.</text>
</comment>
<accession>A0ABP0BPB8</accession>
<name>A0ABP0BPB8_9PEZI</name>